<feature type="compositionally biased region" description="Polar residues" evidence="1">
    <location>
        <begin position="14"/>
        <end position="47"/>
    </location>
</feature>
<evidence type="ECO:0000313" key="3">
    <source>
        <dbReference type="Proteomes" id="UP000714618"/>
    </source>
</evidence>
<dbReference type="Proteomes" id="UP000714618">
    <property type="component" value="Unassembled WGS sequence"/>
</dbReference>
<dbReference type="EMBL" id="CAIJEO010000005">
    <property type="protein sequence ID" value="CAD0093699.1"/>
    <property type="molecule type" value="Genomic_DNA"/>
</dbReference>
<comment type="caution">
    <text evidence="2">The sequence shown here is derived from an EMBL/GenBank/DDBJ whole genome shotgun (WGS) entry which is preliminary data.</text>
</comment>
<feature type="region of interest" description="Disordered" evidence="1">
    <location>
        <begin position="1"/>
        <end position="56"/>
    </location>
</feature>
<protein>
    <recommendedName>
        <fullName evidence="4">F-box domain-containing protein</fullName>
    </recommendedName>
</protein>
<keyword evidence="3" id="KW-1185">Reference proteome</keyword>
<evidence type="ECO:0000313" key="2">
    <source>
        <dbReference type="EMBL" id="CAD0093699.1"/>
    </source>
</evidence>
<dbReference type="AlphaFoldDB" id="A0A9N8PG54"/>
<evidence type="ECO:0000256" key="1">
    <source>
        <dbReference type="SAM" id="MobiDB-lite"/>
    </source>
</evidence>
<organism evidence="2 3">
    <name type="scientific">Aureobasidium mustum</name>
    <dbReference type="NCBI Taxonomy" id="2773714"/>
    <lineage>
        <taxon>Eukaryota</taxon>
        <taxon>Fungi</taxon>
        <taxon>Dikarya</taxon>
        <taxon>Ascomycota</taxon>
        <taxon>Pezizomycotina</taxon>
        <taxon>Dothideomycetes</taxon>
        <taxon>Dothideomycetidae</taxon>
        <taxon>Dothideales</taxon>
        <taxon>Saccotheciaceae</taxon>
        <taxon>Aureobasidium</taxon>
    </lineage>
</organism>
<evidence type="ECO:0008006" key="4">
    <source>
        <dbReference type="Google" id="ProtNLM"/>
    </source>
</evidence>
<sequence length="122" mass="13056">MDLPKPSAAVDNSKPASSGYPTSTQSMSTAFNMLSTTTSADGPVSNQRPPPTLSGLPTELKKMIVSCAEDSCLANLRLTNKELNVISTKPFGERLLAERRFMLSKYSLEGLIGLTAHPELGK</sequence>
<accession>A0A9N8PG54</accession>
<name>A0A9N8PG54_9PEZI</name>
<gene>
    <name evidence="2" type="ORF">AWRI4233_LOCUS4336</name>
</gene>
<proteinExistence type="predicted"/>
<dbReference type="OrthoDB" id="5279008at2759"/>
<reference evidence="2" key="1">
    <citation type="submission" date="2020-06" db="EMBL/GenBank/DDBJ databases">
        <authorList>
            <person name="Onetto C."/>
        </authorList>
    </citation>
    <scope>NUCLEOTIDE SEQUENCE</scope>
</reference>